<protein>
    <submittedName>
        <fullName evidence="13">D-alanyl-D-alanine carboxypeptidase</fullName>
    </submittedName>
</protein>
<keyword evidence="4" id="KW-0133">Cell shape</keyword>
<evidence type="ECO:0000256" key="1">
    <source>
        <dbReference type="ARBA" id="ARBA00007164"/>
    </source>
</evidence>
<sequence length="471" mass="50985">MERIEAMQPKRWISLWMVLLILVTFHSPILAEEASNPLPPPSLPSEVAAPASVNAESVLLINAETGQVLYEKNADQRMFPASTTKIMTALIAVERIADEEMLTAPANVADLEEGATSVNLQAGEVMSFKDLLYALLLPSANDAAIDIAAHISGSVPAFAELMNEKAASLGMTGTHYVNPHGLHDENHYTTARDLAILAQAACRNEKIMEVAGTYEYTLPADNLRAKPMVITNTNLLVSENPKEASYAYESATGMKTGYTGAAQATLVASAERDGTRLIAVILKDGKNNRFETAKALFEYGFSQYPAVDLGQLAAYNIGLVSVEKADWFDAMDGKVYFTVNANNASINLERSEAEALIAAGGAQLEVQYDRELTAPIREGEVLGTVKLSGVGGASMEGTLVAARAVNHETIVFPVLSVEYAGAFNWMIVLYVLLGLLLLLFLRMIQVAHRRRKRRKRQASRPAARGKTAARS</sequence>
<evidence type="ECO:0000256" key="3">
    <source>
        <dbReference type="ARBA" id="ARBA00022801"/>
    </source>
</evidence>
<evidence type="ECO:0000256" key="10">
    <source>
        <dbReference type="SAM" id="MobiDB-lite"/>
    </source>
</evidence>
<evidence type="ECO:0000256" key="6">
    <source>
        <dbReference type="ARBA" id="ARBA00023316"/>
    </source>
</evidence>
<keyword evidence="5" id="KW-0573">Peptidoglycan synthesis</keyword>
<dbReference type="Gene3D" id="3.40.710.10">
    <property type="entry name" value="DD-peptidase/beta-lactamase superfamily"/>
    <property type="match status" value="1"/>
</dbReference>
<feature type="region of interest" description="Disordered" evidence="10">
    <location>
        <begin position="452"/>
        <end position="471"/>
    </location>
</feature>
<keyword evidence="2" id="KW-0732">Signal</keyword>
<evidence type="ECO:0000256" key="8">
    <source>
        <dbReference type="PIRSR" id="PIRSR618044-2"/>
    </source>
</evidence>
<proteinExistence type="inferred from homology"/>
<feature type="active site" description="Proton acceptor" evidence="7">
    <location>
        <position position="85"/>
    </location>
</feature>
<comment type="similarity">
    <text evidence="1 9">Belongs to the peptidase S11 family.</text>
</comment>
<dbReference type="PRINTS" id="PR00725">
    <property type="entry name" value="DADACBPTASE1"/>
</dbReference>
<dbReference type="InterPro" id="IPR012338">
    <property type="entry name" value="Beta-lactam/transpept-like"/>
</dbReference>
<dbReference type="GO" id="GO:0008360">
    <property type="term" value="P:regulation of cell shape"/>
    <property type="evidence" value="ECO:0007669"/>
    <property type="project" value="UniProtKB-KW"/>
</dbReference>
<accession>A0A926HPA2</accession>
<evidence type="ECO:0000313" key="13">
    <source>
        <dbReference type="EMBL" id="MBC8531003.1"/>
    </source>
</evidence>
<dbReference type="InterPro" id="IPR001967">
    <property type="entry name" value="Peptidase_S11_N"/>
</dbReference>
<keyword evidence="13" id="KW-0645">Protease</keyword>
<dbReference type="GO" id="GO:0009002">
    <property type="term" value="F:serine-type D-Ala-D-Ala carboxypeptidase activity"/>
    <property type="evidence" value="ECO:0007669"/>
    <property type="project" value="InterPro"/>
</dbReference>
<evidence type="ECO:0000256" key="7">
    <source>
        <dbReference type="PIRSR" id="PIRSR618044-1"/>
    </source>
</evidence>
<dbReference type="PANTHER" id="PTHR21581">
    <property type="entry name" value="D-ALANYL-D-ALANINE CARBOXYPEPTIDASE"/>
    <property type="match status" value="1"/>
</dbReference>
<keyword evidence="14" id="KW-1185">Reference proteome</keyword>
<feature type="domain" description="Peptidase S11 D-alanyl-D-alanine carboxypeptidase A N-terminal" evidence="12">
    <location>
        <begin position="48"/>
        <end position="283"/>
    </location>
</feature>
<keyword evidence="11" id="KW-0812">Transmembrane</keyword>
<reference evidence="13" key="1">
    <citation type="submission" date="2020-08" db="EMBL/GenBank/DDBJ databases">
        <title>Genome public.</title>
        <authorList>
            <person name="Liu C."/>
            <person name="Sun Q."/>
        </authorList>
    </citation>
    <scope>NUCLEOTIDE SEQUENCE</scope>
    <source>
        <strain evidence="13">NSJ-53</strain>
    </source>
</reference>
<dbReference type="Proteomes" id="UP000623172">
    <property type="component" value="Unassembled WGS sequence"/>
</dbReference>
<dbReference type="InterPro" id="IPR018044">
    <property type="entry name" value="Peptidase_S11"/>
</dbReference>
<dbReference type="GO" id="GO:0071555">
    <property type="term" value="P:cell wall organization"/>
    <property type="evidence" value="ECO:0007669"/>
    <property type="project" value="UniProtKB-KW"/>
</dbReference>
<comment type="caution">
    <text evidence="13">The sequence shown here is derived from an EMBL/GenBank/DDBJ whole genome shotgun (WGS) entry which is preliminary data.</text>
</comment>
<evidence type="ECO:0000256" key="2">
    <source>
        <dbReference type="ARBA" id="ARBA00022729"/>
    </source>
</evidence>
<evidence type="ECO:0000256" key="5">
    <source>
        <dbReference type="ARBA" id="ARBA00022984"/>
    </source>
</evidence>
<keyword evidence="3" id="KW-0378">Hydrolase</keyword>
<keyword evidence="6" id="KW-0961">Cell wall biogenesis/degradation</keyword>
<dbReference type="RefSeq" id="WP_249315069.1">
    <property type="nucleotide sequence ID" value="NZ_JACRSR010000001.1"/>
</dbReference>
<dbReference type="PANTHER" id="PTHR21581:SF6">
    <property type="entry name" value="TRAFFICKING PROTEIN PARTICLE COMPLEX SUBUNIT 12"/>
    <property type="match status" value="1"/>
</dbReference>
<evidence type="ECO:0000313" key="14">
    <source>
        <dbReference type="Proteomes" id="UP000623172"/>
    </source>
</evidence>
<evidence type="ECO:0000256" key="4">
    <source>
        <dbReference type="ARBA" id="ARBA00022960"/>
    </source>
</evidence>
<feature type="transmembrane region" description="Helical" evidence="11">
    <location>
        <begin position="422"/>
        <end position="444"/>
    </location>
</feature>
<evidence type="ECO:0000259" key="12">
    <source>
        <dbReference type="Pfam" id="PF00768"/>
    </source>
</evidence>
<evidence type="ECO:0000256" key="11">
    <source>
        <dbReference type="SAM" id="Phobius"/>
    </source>
</evidence>
<keyword evidence="13" id="KW-0121">Carboxypeptidase</keyword>
<organism evidence="13 14">
    <name type="scientific">Gehongia tenuis</name>
    <dbReference type="NCBI Taxonomy" id="2763655"/>
    <lineage>
        <taxon>Bacteria</taxon>
        <taxon>Bacillati</taxon>
        <taxon>Bacillota</taxon>
        <taxon>Clostridia</taxon>
        <taxon>Christensenellales</taxon>
        <taxon>Christensenellaceae</taxon>
        <taxon>Gehongia</taxon>
    </lineage>
</organism>
<feature type="active site" description="Acyl-ester intermediate" evidence="7">
    <location>
        <position position="82"/>
    </location>
</feature>
<keyword evidence="11" id="KW-0472">Membrane</keyword>
<dbReference type="AlphaFoldDB" id="A0A926HPA2"/>
<feature type="binding site" evidence="8">
    <location>
        <position position="255"/>
    </location>
    <ligand>
        <name>substrate</name>
    </ligand>
</feature>
<dbReference type="EMBL" id="JACRSR010000001">
    <property type="protein sequence ID" value="MBC8531003.1"/>
    <property type="molecule type" value="Genomic_DNA"/>
</dbReference>
<gene>
    <name evidence="13" type="ORF">H8696_03985</name>
</gene>
<dbReference type="GO" id="GO:0009252">
    <property type="term" value="P:peptidoglycan biosynthetic process"/>
    <property type="evidence" value="ECO:0007669"/>
    <property type="project" value="UniProtKB-KW"/>
</dbReference>
<evidence type="ECO:0000256" key="9">
    <source>
        <dbReference type="RuleBase" id="RU004016"/>
    </source>
</evidence>
<dbReference type="SUPFAM" id="SSF56601">
    <property type="entry name" value="beta-lactamase/transpeptidase-like"/>
    <property type="match status" value="1"/>
</dbReference>
<feature type="active site" evidence="7">
    <location>
        <position position="139"/>
    </location>
</feature>
<keyword evidence="11" id="KW-1133">Transmembrane helix</keyword>
<name>A0A926HPA2_9FIRM</name>
<dbReference type="Pfam" id="PF00768">
    <property type="entry name" value="Peptidase_S11"/>
    <property type="match status" value="1"/>
</dbReference>
<dbReference type="GO" id="GO:0006508">
    <property type="term" value="P:proteolysis"/>
    <property type="evidence" value="ECO:0007669"/>
    <property type="project" value="InterPro"/>
</dbReference>